<feature type="transmembrane region" description="Helical" evidence="13">
    <location>
        <begin position="181"/>
        <end position="204"/>
    </location>
</feature>
<keyword evidence="9 13" id="KW-1133">Transmembrane helix</keyword>
<dbReference type="InterPro" id="IPR047929">
    <property type="entry name" value="FtsX_actino"/>
</dbReference>
<evidence type="ECO:0000313" key="16">
    <source>
        <dbReference type="EMBL" id="GEK16517.1"/>
    </source>
</evidence>
<feature type="transmembrane region" description="Helical" evidence="13">
    <location>
        <begin position="21"/>
        <end position="45"/>
    </location>
</feature>
<evidence type="ECO:0000256" key="3">
    <source>
        <dbReference type="ARBA" id="ARBA00007379"/>
    </source>
</evidence>
<accession>A0A510UPC9</accession>
<dbReference type="OrthoDB" id="9812531at2"/>
<keyword evidence="7 12" id="KW-0132">Cell division</keyword>
<comment type="similarity">
    <text evidence="3 12">Belongs to the ABC-4 integral membrane protein family. FtsX subfamily.</text>
</comment>
<evidence type="ECO:0000259" key="14">
    <source>
        <dbReference type="Pfam" id="PF02687"/>
    </source>
</evidence>
<evidence type="ECO:0000256" key="2">
    <source>
        <dbReference type="ARBA" id="ARBA00004651"/>
    </source>
</evidence>
<keyword evidence="6 12" id="KW-1003">Cell membrane</keyword>
<dbReference type="Pfam" id="PF18075">
    <property type="entry name" value="FtsX_ECD"/>
    <property type="match status" value="1"/>
</dbReference>
<protein>
    <recommendedName>
        <fullName evidence="5 12">Cell division protein FtsX</fullName>
    </recommendedName>
</protein>
<proteinExistence type="inferred from homology"/>
<keyword evidence="8 13" id="KW-0812">Transmembrane</keyword>
<evidence type="ECO:0000256" key="12">
    <source>
        <dbReference type="PIRNR" id="PIRNR003097"/>
    </source>
</evidence>
<evidence type="ECO:0000256" key="1">
    <source>
        <dbReference type="ARBA" id="ARBA00003552"/>
    </source>
</evidence>
<sequence length="305" mass="33245">MRLRFILSEIGIGLRRNLSMTISVILVTFVSLTFVGSAALLQLQIDKMKDDWYDKVEVSVFLCPATSPEPTCAGGEVTEEQKQAIRDALDEPEVAPLIVQPVFFETKEEAFASFKKQFGDQSWASVATVEDMNSSFRIKLTDPSQYQVVADVVSGRQGVESVQDQRRLFDRLFLVIDRATLLTGGLAAVMLVAAVLLITTTIRLSALSRRRETGIMRLVGASTMFIQLPFMLEGAIAATVGSLMAVGGLWLGVQYLVTDWLGGTVSWIPYVTTSDVLTVAPLLVAAGILLAAISSLVTLSRYTKV</sequence>
<dbReference type="AlphaFoldDB" id="A0A510UPC9"/>
<feature type="transmembrane region" description="Helical" evidence="13">
    <location>
        <begin position="225"/>
        <end position="256"/>
    </location>
</feature>
<evidence type="ECO:0000256" key="11">
    <source>
        <dbReference type="ARBA" id="ARBA00023306"/>
    </source>
</evidence>
<dbReference type="NCBIfam" id="NF038346">
    <property type="entry name" value="FtsX_actino"/>
    <property type="match status" value="1"/>
</dbReference>
<evidence type="ECO:0000256" key="5">
    <source>
        <dbReference type="ARBA" id="ARBA00021907"/>
    </source>
</evidence>
<dbReference type="PANTHER" id="PTHR47755">
    <property type="entry name" value="CELL DIVISION PROTEIN FTSX"/>
    <property type="match status" value="1"/>
</dbReference>
<evidence type="ECO:0000256" key="9">
    <source>
        <dbReference type="ARBA" id="ARBA00022989"/>
    </source>
</evidence>
<evidence type="ECO:0000259" key="15">
    <source>
        <dbReference type="Pfam" id="PF18075"/>
    </source>
</evidence>
<dbReference type="Pfam" id="PF02687">
    <property type="entry name" value="FtsX"/>
    <property type="match status" value="1"/>
</dbReference>
<dbReference type="Proteomes" id="UP000321386">
    <property type="component" value="Unassembled WGS sequence"/>
</dbReference>
<evidence type="ECO:0000256" key="8">
    <source>
        <dbReference type="ARBA" id="ARBA00022692"/>
    </source>
</evidence>
<dbReference type="RefSeq" id="WP_146804816.1">
    <property type="nucleotide sequence ID" value="NZ_BJUA01000001.1"/>
</dbReference>
<name>A0A510UPC9_9CELL</name>
<dbReference type="InterPro" id="IPR040690">
    <property type="entry name" value="FtsX_ECD"/>
</dbReference>
<comment type="subcellular location">
    <subcellularLocation>
        <location evidence="2">Cell membrane</location>
        <topology evidence="2">Multi-pass membrane protein</topology>
    </subcellularLocation>
</comment>
<dbReference type="GO" id="GO:0051301">
    <property type="term" value="P:cell division"/>
    <property type="evidence" value="ECO:0007669"/>
    <property type="project" value="UniProtKB-KW"/>
</dbReference>
<dbReference type="PANTHER" id="PTHR47755:SF1">
    <property type="entry name" value="CELL DIVISION PROTEIN FTSX"/>
    <property type="match status" value="1"/>
</dbReference>
<dbReference type="Gene3D" id="3.30.70.3040">
    <property type="match status" value="1"/>
</dbReference>
<feature type="transmembrane region" description="Helical" evidence="13">
    <location>
        <begin position="276"/>
        <end position="299"/>
    </location>
</feature>
<comment type="caution">
    <text evidence="16">The sequence shown here is derived from an EMBL/GenBank/DDBJ whole genome shotgun (WGS) entry which is preliminary data.</text>
</comment>
<dbReference type="InterPro" id="IPR003838">
    <property type="entry name" value="ABC3_permease_C"/>
</dbReference>
<dbReference type="PIRSF" id="PIRSF003097">
    <property type="entry name" value="FtsX"/>
    <property type="match status" value="1"/>
</dbReference>
<keyword evidence="17" id="KW-1185">Reference proteome</keyword>
<evidence type="ECO:0000313" key="17">
    <source>
        <dbReference type="Proteomes" id="UP000321386"/>
    </source>
</evidence>
<feature type="domain" description="ABC3 transporter permease C-terminal" evidence="14">
    <location>
        <begin position="186"/>
        <end position="303"/>
    </location>
</feature>
<evidence type="ECO:0000256" key="7">
    <source>
        <dbReference type="ARBA" id="ARBA00022618"/>
    </source>
</evidence>
<feature type="domain" description="FtsX extracellular" evidence="15">
    <location>
        <begin position="56"/>
        <end position="162"/>
    </location>
</feature>
<comment type="subunit">
    <text evidence="4">Forms a membrane-associated complex with FtsE.</text>
</comment>
<dbReference type="EMBL" id="BJUA01000001">
    <property type="protein sequence ID" value="GEK16517.1"/>
    <property type="molecule type" value="Genomic_DNA"/>
</dbReference>
<keyword evidence="10 12" id="KW-0472">Membrane</keyword>
<organism evidence="16 17">
    <name type="scientific">Cellulomonas persica</name>
    <dbReference type="NCBI Taxonomy" id="76861"/>
    <lineage>
        <taxon>Bacteria</taxon>
        <taxon>Bacillati</taxon>
        <taxon>Actinomycetota</taxon>
        <taxon>Actinomycetes</taxon>
        <taxon>Micrococcales</taxon>
        <taxon>Cellulomonadaceae</taxon>
        <taxon>Cellulomonas</taxon>
    </lineage>
</organism>
<dbReference type="InterPro" id="IPR004513">
    <property type="entry name" value="FtsX"/>
</dbReference>
<evidence type="ECO:0000256" key="6">
    <source>
        <dbReference type="ARBA" id="ARBA00022475"/>
    </source>
</evidence>
<evidence type="ECO:0000256" key="13">
    <source>
        <dbReference type="SAM" id="Phobius"/>
    </source>
</evidence>
<gene>
    <name evidence="16" type="primary">ftsX</name>
    <name evidence="16" type="ORF">CPE01_02500</name>
</gene>
<evidence type="ECO:0000256" key="4">
    <source>
        <dbReference type="ARBA" id="ARBA00011160"/>
    </source>
</evidence>
<reference evidence="16 17" key="1">
    <citation type="submission" date="2019-07" db="EMBL/GenBank/DDBJ databases">
        <title>Whole genome shotgun sequence of Cellulomonas persica NBRC 101101.</title>
        <authorList>
            <person name="Hosoyama A."/>
            <person name="Uohara A."/>
            <person name="Ohji S."/>
            <person name="Ichikawa N."/>
        </authorList>
    </citation>
    <scope>NUCLEOTIDE SEQUENCE [LARGE SCALE GENOMIC DNA]</scope>
    <source>
        <strain evidence="16 17">NBRC 101101</strain>
    </source>
</reference>
<keyword evidence="11 12" id="KW-0131">Cell cycle</keyword>
<dbReference type="GO" id="GO:0005886">
    <property type="term" value="C:plasma membrane"/>
    <property type="evidence" value="ECO:0007669"/>
    <property type="project" value="UniProtKB-SubCell"/>
</dbReference>
<comment type="function">
    <text evidence="1">Part of the ABC transporter FtsEX involved in cellular division.</text>
</comment>
<evidence type="ECO:0000256" key="10">
    <source>
        <dbReference type="ARBA" id="ARBA00023136"/>
    </source>
</evidence>